<keyword evidence="2 5" id="KW-0812">Transmembrane</keyword>
<evidence type="ECO:0000256" key="1">
    <source>
        <dbReference type="ARBA" id="ARBA00022475"/>
    </source>
</evidence>
<evidence type="ECO:0000256" key="4">
    <source>
        <dbReference type="ARBA" id="ARBA00023136"/>
    </source>
</evidence>
<dbReference type="Gene3D" id="1.20.1300.10">
    <property type="entry name" value="Fumarate reductase/succinate dehydrogenase, transmembrane subunit"/>
    <property type="match status" value="1"/>
</dbReference>
<gene>
    <name evidence="6" type="primary">frdD</name>
    <name evidence="6" type="ORF">NCTC10717_02091</name>
</gene>
<dbReference type="EMBL" id="UHIA01000004">
    <property type="protein sequence ID" value="SUO98346.1"/>
    <property type="molecule type" value="Genomic_DNA"/>
</dbReference>
<protein>
    <submittedName>
        <fullName evidence="6">Fumarate reductase 13 kDa hydrophobic protein</fullName>
    </submittedName>
</protein>
<feature type="transmembrane region" description="Helical" evidence="5">
    <location>
        <begin position="97"/>
        <end position="115"/>
    </location>
</feature>
<organism evidence="6 7">
    <name type="scientific">Suttonella indologenes</name>
    <dbReference type="NCBI Taxonomy" id="13276"/>
    <lineage>
        <taxon>Bacteria</taxon>
        <taxon>Pseudomonadati</taxon>
        <taxon>Pseudomonadota</taxon>
        <taxon>Gammaproteobacteria</taxon>
        <taxon>Cardiobacteriales</taxon>
        <taxon>Cardiobacteriaceae</taxon>
        <taxon>Suttonella</taxon>
    </lineage>
</organism>
<evidence type="ECO:0000313" key="6">
    <source>
        <dbReference type="EMBL" id="SUO98346.1"/>
    </source>
</evidence>
<keyword evidence="1" id="KW-1003">Cell membrane</keyword>
<dbReference type="NCBIfam" id="NF003977">
    <property type="entry name" value="PRK05470.1-1"/>
    <property type="match status" value="1"/>
</dbReference>
<dbReference type="Pfam" id="PF02313">
    <property type="entry name" value="Fumarate_red_D"/>
    <property type="match status" value="1"/>
</dbReference>
<proteinExistence type="predicted"/>
<keyword evidence="4 5" id="KW-0472">Membrane</keyword>
<keyword evidence="7" id="KW-1185">Reference proteome</keyword>
<dbReference type="InterPro" id="IPR034804">
    <property type="entry name" value="SQR/QFR_C/D"/>
</dbReference>
<dbReference type="AlphaFoldDB" id="A0A380N221"/>
<evidence type="ECO:0000313" key="7">
    <source>
        <dbReference type="Proteomes" id="UP000254575"/>
    </source>
</evidence>
<accession>A0A380N221</accession>
<dbReference type="GO" id="GO:0016020">
    <property type="term" value="C:membrane"/>
    <property type="evidence" value="ECO:0007669"/>
    <property type="project" value="InterPro"/>
</dbReference>
<keyword evidence="3 5" id="KW-1133">Transmembrane helix</keyword>
<dbReference type="Proteomes" id="UP000254575">
    <property type="component" value="Unassembled WGS sequence"/>
</dbReference>
<evidence type="ECO:0000256" key="5">
    <source>
        <dbReference type="SAM" id="Phobius"/>
    </source>
</evidence>
<dbReference type="RefSeq" id="WP_115219187.1">
    <property type="nucleotide sequence ID" value="NZ_UHIA01000004.1"/>
</dbReference>
<sequence>MSQHKHLKPVYWGLFSVGGTVAALALAPVVLVVCIMLPLGMFGDPAQFYANIHAFVAHKLVFLVLTGIVFTMLWHGCHRFYYILHDMHIHVGNRTRLAFYGFAIGAFLITLLCGWF</sequence>
<dbReference type="SUPFAM" id="SSF81343">
    <property type="entry name" value="Fumarate reductase respiratory complex transmembrane subunits"/>
    <property type="match status" value="1"/>
</dbReference>
<dbReference type="OrthoDB" id="9804636at2"/>
<dbReference type="GO" id="GO:0006106">
    <property type="term" value="P:fumarate metabolic process"/>
    <property type="evidence" value="ECO:0007669"/>
    <property type="project" value="InterPro"/>
</dbReference>
<feature type="transmembrane region" description="Helical" evidence="5">
    <location>
        <begin position="52"/>
        <end position="76"/>
    </location>
</feature>
<evidence type="ECO:0000256" key="2">
    <source>
        <dbReference type="ARBA" id="ARBA00022692"/>
    </source>
</evidence>
<dbReference type="InterPro" id="IPR003418">
    <property type="entry name" value="Fumarate_red_D"/>
</dbReference>
<evidence type="ECO:0000256" key="3">
    <source>
        <dbReference type="ARBA" id="ARBA00022989"/>
    </source>
</evidence>
<feature type="transmembrane region" description="Helical" evidence="5">
    <location>
        <begin position="12"/>
        <end position="40"/>
    </location>
</feature>
<reference evidence="6 7" key="1">
    <citation type="submission" date="2018-06" db="EMBL/GenBank/DDBJ databases">
        <authorList>
            <consortium name="Pathogen Informatics"/>
            <person name="Doyle S."/>
        </authorList>
    </citation>
    <scope>NUCLEOTIDE SEQUENCE [LARGE SCALE GENOMIC DNA]</scope>
    <source>
        <strain evidence="6 7">NCTC10717</strain>
    </source>
</reference>
<name>A0A380N221_9GAMM</name>